<protein>
    <submittedName>
        <fullName evidence="1">Uncharacterized protein</fullName>
    </submittedName>
</protein>
<sequence length="64" mass="7332">MSCNGMKSRRRACGVHRRTAERGQCKAVGCARSHVSIGFDDSYDLYVILIIYRDPMLHSDFHLM</sequence>
<dbReference type="EMBL" id="CP001135">
    <property type="protein sequence ID" value="ACY83332.1"/>
    <property type="molecule type" value="Genomic_DNA"/>
</dbReference>
<name>A0AAU8P822_EDWPI</name>
<evidence type="ECO:0000313" key="1">
    <source>
        <dbReference type="EMBL" id="ACY83332.1"/>
    </source>
</evidence>
<keyword evidence="2" id="KW-1185">Reference proteome</keyword>
<gene>
    <name evidence="1" type="ordered locus">ETAE_0485</name>
</gene>
<organism evidence="1 2">
    <name type="scientific">Edwardsiella piscicida</name>
    <dbReference type="NCBI Taxonomy" id="1263550"/>
    <lineage>
        <taxon>Bacteria</taxon>
        <taxon>Pseudomonadati</taxon>
        <taxon>Pseudomonadota</taxon>
        <taxon>Gammaproteobacteria</taxon>
        <taxon>Enterobacterales</taxon>
        <taxon>Hafniaceae</taxon>
        <taxon>Edwardsiella</taxon>
    </lineage>
</organism>
<evidence type="ECO:0000313" key="2">
    <source>
        <dbReference type="Proteomes" id="UP000002634"/>
    </source>
</evidence>
<dbReference type="Proteomes" id="UP000002634">
    <property type="component" value="Chromosome"/>
</dbReference>
<dbReference type="AlphaFoldDB" id="A0AAU8P822"/>
<dbReference type="KEGG" id="etr:ETAE_0485"/>
<accession>A0AAU8P822</accession>
<reference evidence="1 2" key="1">
    <citation type="journal article" date="2009" name="PLoS ONE">
        <title>Genome sequence of the versatile fish pathogen Edwardsiella tarda provides insights into its adaptation to broad host ranges and intracellular niches.</title>
        <authorList>
            <person name="Wang Q."/>
            <person name="Yang M."/>
            <person name="Xiao J."/>
            <person name="Wu H."/>
            <person name="Wang X."/>
            <person name="Lv Y."/>
            <person name="Xu L."/>
            <person name="Zheng H."/>
            <person name="Wang S."/>
            <person name="Zhao G."/>
            <person name="Liu Q."/>
            <person name="Zhang Y."/>
        </authorList>
    </citation>
    <scope>NUCLEOTIDE SEQUENCE [LARGE SCALE GENOMIC DNA]</scope>
    <source>
        <strain evidence="2">EIB202 / CCTCC M208068</strain>
    </source>
</reference>
<proteinExistence type="predicted"/>